<dbReference type="EMBL" id="JAUEPN010000013">
    <property type="protein sequence ID" value="KAK3290373.1"/>
    <property type="molecule type" value="Genomic_DNA"/>
</dbReference>
<protein>
    <submittedName>
        <fullName evidence="1">Uncharacterized protein</fullName>
    </submittedName>
</protein>
<gene>
    <name evidence="1" type="ORF">B0H64DRAFT_412211</name>
</gene>
<dbReference type="GeneID" id="87841854"/>
<sequence length="112" mass="12440">MNSGQHRWEDEEVNHDGRIQCGSIARRHRRPRYVLFDAVSAPAYRSGIRNTTGVFVAMLAVYLLQVGNNNAAEQAAGPTANRQQQTRLTTYIHDSLNGGRARGYPSARVMLG</sequence>
<reference evidence="1" key="1">
    <citation type="journal article" date="2023" name="Mol. Phylogenet. Evol.">
        <title>Genome-scale phylogeny and comparative genomics of the fungal order Sordariales.</title>
        <authorList>
            <person name="Hensen N."/>
            <person name="Bonometti L."/>
            <person name="Westerberg I."/>
            <person name="Brannstrom I.O."/>
            <person name="Guillou S."/>
            <person name="Cros-Aarteil S."/>
            <person name="Calhoun S."/>
            <person name="Haridas S."/>
            <person name="Kuo A."/>
            <person name="Mondo S."/>
            <person name="Pangilinan J."/>
            <person name="Riley R."/>
            <person name="LaButti K."/>
            <person name="Andreopoulos B."/>
            <person name="Lipzen A."/>
            <person name="Chen C."/>
            <person name="Yan M."/>
            <person name="Daum C."/>
            <person name="Ng V."/>
            <person name="Clum A."/>
            <person name="Steindorff A."/>
            <person name="Ohm R.A."/>
            <person name="Martin F."/>
            <person name="Silar P."/>
            <person name="Natvig D.O."/>
            <person name="Lalanne C."/>
            <person name="Gautier V."/>
            <person name="Ament-Velasquez S.L."/>
            <person name="Kruys A."/>
            <person name="Hutchinson M.I."/>
            <person name="Powell A.J."/>
            <person name="Barry K."/>
            <person name="Miller A.N."/>
            <person name="Grigoriev I.V."/>
            <person name="Debuchy R."/>
            <person name="Gladieux P."/>
            <person name="Hiltunen Thoren M."/>
            <person name="Johannesson H."/>
        </authorList>
    </citation>
    <scope>NUCLEOTIDE SEQUENCE</scope>
    <source>
        <strain evidence="1">CBS 168.71</strain>
    </source>
</reference>
<evidence type="ECO:0000313" key="2">
    <source>
        <dbReference type="Proteomes" id="UP001278766"/>
    </source>
</evidence>
<accession>A0AAE0LM76</accession>
<proteinExistence type="predicted"/>
<evidence type="ECO:0000313" key="1">
    <source>
        <dbReference type="EMBL" id="KAK3290373.1"/>
    </source>
</evidence>
<reference evidence="1" key="2">
    <citation type="submission" date="2023-06" db="EMBL/GenBank/DDBJ databases">
        <authorList>
            <consortium name="Lawrence Berkeley National Laboratory"/>
            <person name="Haridas S."/>
            <person name="Hensen N."/>
            <person name="Bonometti L."/>
            <person name="Westerberg I."/>
            <person name="Brannstrom I.O."/>
            <person name="Guillou S."/>
            <person name="Cros-Aarteil S."/>
            <person name="Calhoun S."/>
            <person name="Kuo A."/>
            <person name="Mondo S."/>
            <person name="Pangilinan J."/>
            <person name="Riley R."/>
            <person name="Labutti K."/>
            <person name="Andreopoulos B."/>
            <person name="Lipzen A."/>
            <person name="Chen C."/>
            <person name="Yanf M."/>
            <person name="Daum C."/>
            <person name="Ng V."/>
            <person name="Clum A."/>
            <person name="Steindorff A."/>
            <person name="Ohm R."/>
            <person name="Martin F."/>
            <person name="Silar P."/>
            <person name="Natvig D."/>
            <person name="Lalanne C."/>
            <person name="Gautier V."/>
            <person name="Ament-Velasquez S.L."/>
            <person name="Kruys A."/>
            <person name="Hutchinson M.I."/>
            <person name="Powell A.J."/>
            <person name="Barry K."/>
            <person name="Miller A.N."/>
            <person name="Grigoriev I.V."/>
            <person name="Debuchy R."/>
            <person name="Gladieux P."/>
            <person name="Thoren M.H."/>
            <person name="Johannesson H."/>
        </authorList>
    </citation>
    <scope>NUCLEOTIDE SEQUENCE</scope>
    <source>
        <strain evidence="1">CBS 168.71</strain>
    </source>
</reference>
<dbReference type="AlphaFoldDB" id="A0AAE0LM76"/>
<dbReference type="Proteomes" id="UP001278766">
    <property type="component" value="Unassembled WGS sequence"/>
</dbReference>
<organism evidence="1 2">
    <name type="scientific">Chaetomium fimeti</name>
    <dbReference type="NCBI Taxonomy" id="1854472"/>
    <lineage>
        <taxon>Eukaryota</taxon>
        <taxon>Fungi</taxon>
        <taxon>Dikarya</taxon>
        <taxon>Ascomycota</taxon>
        <taxon>Pezizomycotina</taxon>
        <taxon>Sordariomycetes</taxon>
        <taxon>Sordariomycetidae</taxon>
        <taxon>Sordariales</taxon>
        <taxon>Chaetomiaceae</taxon>
        <taxon>Chaetomium</taxon>
    </lineage>
</organism>
<name>A0AAE0LM76_9PEZI</name>
<dbReference type="RefSeq" id="XP_062653887.1">
    <property type="nucleotide sequence ID" value="XM_062804906.1"/>
</dbReference>
<comment type="caution">
    <text evidence="1">The sequence shown here is derived from an EMBL/GenBank/DDBJ whole genome shotgun (WGS) entry which is preliminary data.</text>
</comment>
<keyword evidence="2" id="KW-1185">Reference proteome</keyword>